<proteinExistence type="inferred from homology"/>
<reference evidence="10" key="1">
    <citation type="submission" date="2025-08" db="UniProtKB">
        <authorList>
            <consortium name="RefSeq"/>
        </authorList>
    </citation>
    <scope>IDENTIFICATION</scope>
    <source>
        <tissue evidence="10">Entire body</tissue>
    </source>
</reference>
<dbReference type="InterPro" id="IPR029034">
    <property type="entry name" value="Cystine-knot_cytokine"/>
</dbReference>
<feature type="chain" id="PRO_5010694494" evidence="7">
    <location>
        <begin position="17"/>
        <end position="388"/>
    </location>
</feature>
<dbReference type="PANTHER" id="PTHR11848:SF308">
    <property type="entry name" value="BMP-LIKE PROTEIN UNC-129"/>
    <property type="match status" value="1"/>
</dbReference>
<sequence length="388" mass="44528">MLYAVFFYCVLYYADGQNASKEGNIKSIDYRFLKVNSEFNDNITSNRVTNFDNKIFDKFPSTGHQAKKKLKNGHTSATPIYLDEEWNVKLTEKKDSVPPLMMELFEAMDNGTVQLTKKSETIRCFYGTKHAREEILFFNVSSIRTHEEIVDSELVIPSSSFLNGTNGFYRDTIIRLYQILPNVNTDFNKTINADQHQLLTVSYVNVIKTSNQIFKMKQAVINWVKGAPNLGLLITVSDINDNTQLLRLTISDKQLKNSDPFLICYFKGNSRKELARNINLNNAENNIIETKGDSCNKKPLFINFEEIGWSNFIIEPRGFMANICSGTCSLGSPNFINYVKLLNGLRILEHVNCVPDQLDFLTLMFYDSSYNIVIKKYRNMIVRTCVCK</sequence>
<dbReference type="GO" id="GO:0005615">
    <property type="term" value="C:extracellular space"/>
    <property type="evidence" value="ECO:0007669"/>
    <property type="project" value="TreeGrafter"/>
</dbReference>
<organism evidence="9 10">
    <name type="scientific">Agrilus planipennis</name>
    <name type="common">Emerald ash borer</name>
    <name type="synonym">Agrilus marcopoli</name>
    <dbReference type="NCBI Taxonomy" id="224129"/>
    <lineage>
        <taxon>Eukaryota</taxon>
        <taxon>Metazoa</taxon>
        <taxon>Ecdysozoa</taxon>
        <taxon>Arthropoda</taxon>
        <taxon>Hexapoda</taxon>
        <taxon>Insecta</taxon>
        <taxon>Pterygota</taxon>
        <taxon>Neoptera</taxon>
        <taxon>Endopterygota</taxon>
        <taxon>Coleoptera</taxon>
        <taxon>Polyphaga</taxon>
        <taxon>Elateriformia</taxon>
        <taxon>Buprestoidea</taxon>
        <taxon>Buprestidae</taxon>
        <taxon>Agrilinae</taxon>
        <taxon>Agrilus</taxon>
    </lineage>
</organism>
<dbReference type="AlphaFoldDB" id="A0A1W4X3R8"/>
<dbReference type="GO" id="GO:0005125">
    <property type="term" value="F:cytokine activity"/>
    <property type="evidence" value="ECO:0007669"/>
    <property type="project" value="TreeGrafter"/>
</dbReference>
<evidence type="ECO:0000256" key="7">
    <source>
        <dbReference type="SAM" id="SignalP"/>
    </source>
</evidence>
<dbReference type="KEGG" id="apln:108738501"/>
<dbReference type="Pfam" id="PF00688">
    <property type="entry name" value="TGFb_propeptide"/>
    <property type="match status" value="1"/>
</dbReference>
<dbReference type="InParanoid" id="A0A1W4X3R8"/>
<dbReference type="PANTHER" id="PTHR11848">
    <property type="entry name" value="TGF-BETA FAMILY"/>
    <property type="match status" value="1"/>
</dbReference>
<evidence type="ECO:0000256" key="3">
    <source>
        <dbReference type="ARBA" id="ARBA00022525"/>
    </source>
</evidence>
<keyword evidence="5" id="KW-1015">Disulfide bond</keyword>
<evidence type="ECO:0000256" key="2">
    <source>
        <dbReference type="ARBA" id="ARBA00006656"/>
    </source>
</evidence>
<dbReference type="Gene3D" id="2.10.90.10">
    <property type="entry name" value="Cystine-knot cytokines"/>
    <property type="match status" value="1"/>
</dbReference>
<name>A0A1W4X3R8_AGRPL</name>
<evidence type="ECO:0000256" key="1">
    <source>
        <dbReference type="ARBA" id="ARBA00004613"/>
    </source>
</evidence>
<comment type="similarity">
    <text evidence="2 6">Belongs to the TGF-beta family.</text>
</comment>
<dbReference type="Pfam" id="PF00019">
    <property type="entry name" value="TGF_beta"/>
    <property type="match status" value="1"/>
</dbReference>
<keyword evidence="7" id="KW-0732">Signal</keyword>
<dbReference type="GO" id="GO:0008083">
    <property type="term" value="F:growth factor activity"/>
    <property type="evidence" value="ECO:0007669"/>
    <property type="project" value="UniProtKB-KW"/>
</dbReference>
<keyword evidence="4 6" id="KW-0339">Growth factor</keyword>
<dbReference type="SUPFAM" id="SSF57501">
    <property type="entry name" value="Cystine-knot cytokines"/>
    <property type="match status" value="1"/>
</dbReference>
<dbReference type="STRING" id="224129.A0A1W4X3R8"/>
<dbReference type="PRINTS" id="PR00669">
    <property type="entry name" value="INHIBINA"/>
</dbReference>
<evidence type="ECO:0000259" key="8">
    <source>
        <dbReference type="PROSITE" id="PS51362"/>
    </source>
</evidence>
<accession>A0A1W4X3R8</accession>
<dbReference type="PROSITE" id="PS00250">
    <property type="entry name" value="TGF_BETA_1"/>
    <property type="match status" value="1"/>
</dbReference>
<evidence type="ECO:0000256" key="5">
    <source>
        <dbReference type="ARBA" id="ARBA00023157"/>
    </source>
</evidence>
<comment type="subcellular location">
    <subcellularLocation>
        <location evidence="1">Secreted</location>
    </subcellularLocation>
</comment>
<dbReference type="SMART" id="SM00204">
    <property type="entry name" value="TGFB"/>
    <property type="match status" value="1"/>
</dbReference>
<protein>
    <submittedName>
        <fullName evidence="10">Bone morphogenetic protein 2 isoform X1</fullName>
    </submittedName>
</protein>
<dbReference type="InterPro" id="IPR015615">
    <property type="entry name" value="TGF-beta-rel"/>
</dbReference>
<dbReference type="PROSITE" id="PS51362">
    <property type="entry name" value="TGF_BETA_2"/>
    <property type="match status" value="1"/>
</dbReference>
<dbReference type="CDD" id="cd13756">
    <property type="entry name" value="TGF_beta_BMPs_GDFs"/>
    <property type="match status" value="1"/>
</dbReference>
<keyword evidence="3" id="KW-0964">Secreted</keyword>
<evidence type="ECO:0000256" key="4">
    <source>
        <dbReference type="ARBA" id="ARBA00023030"/>
    </source>
</evidence>
<gene>
    <name evidence="10" type="primary">LOC108738501</name>
</gene>
<dbReference type="InterPro" id="IPR017948">
    <property type="entry name" value="TGFb_CS"/>
</dbReference>
<dbReference type="InterPro" id="IPR001111">
    <property type="entry name" value="TGF-b_propeptide"/>
</dbReference>
<keyword evidence="9" id="KW-1185">Reference proteome</keyword>
<feature type="signal peptide" evidence="7">
    <location>
        <begin position="1"/>
        <end position="16"/>
    </location>
</feature>
<dbReference type="Proteomes" id="UP000192223">
    <property type="component" value="Unplaced"/>
</dbReference>
<dbReference type="RefSeq" id="XP_018327442.1">
    <property type="nucleotide sequence ID" value="XM_018471940.1"/>
</dbReference>
<dbReference type="OrthoDB" id="5987191at2759"/>
<feature type="domain" description="TGF-beta family profile" evidence="8">
    <location>
        <begin position="271"/>
        <end position="388"/>
    </location>
</feature>
<dbReference type="GeneID" id="108738501"/>
<dbReference type="InterPro" id="IPR001839">
    <property type="entry name" value="TGF-b_C"/>
</dbReference>
<evidence type="ECO:0000256" key="6">
    <source>
        <dbReference type="RuleBase" id="RU000354"/>
    </source>
</evidence>
<evidence type="ECO:0000313" key="9">
    <source>
        <dbReference type="Proteomes" id="UP000192223"/>
    </source>
</evidence>
<evidence type="ECO:0000313" key="10">
    <source>
        <dbReference type="RefSeq" id="XP_018327442.1"/>
    </source>
</evidence>